<dbReference type="EMBL" id="KV441431">
    <property type="protein sequence ID" value="OAF54298.1"/>
    <property type="molecule type" value="Genomic_DNA"/>
</dbReference>
<dbReference type="VEuPathDB" id="FungiDB:GMDG_08123"/>
<dbReference type="OrthoDB" id="9984693at2759"/>
<dbReference type="InterPro" id="IPR029052">
    <property type="entry name" value="Metallo-depent_PP-like"/>
</dbReference>
<feature type="compositionally biased region" description="Basic residues" evidence="2">
    <location>
        <begin position="616"/>
        <end position="625"/>
    </location>
</feature>
<feature type="compositionally biased region" description="Low complexity" evidence="2">
    <location>
        <begin position="599"/>
        <end position="615"/>
    </location>
</feature>
<protein>
    <recommendedName>
        <fullName evidence="5">Calcineurin-like phosphoesterase domain-containing protein</fullName>
    </recommendedName>
</protein>
<dbReference type="AlphaFoldDB" id="A0A176ZWK4"/>
<dbReference type="GO" id="GO:0005783">
    <property type="term" value="C:endoplasmic reticulum"/>
    <property type="evidence" value="ECO:0007669"/>
    <property type="project" value="TreeGrafter"/>
</dbReference>
<name>A0A176ZWK4_9PEZI</name>
<dbReference type="PANTHER" id="PTHR13315:SF1">
    <property type="entry name" value="PROTEIN TED1"/>
    <property type="match status" value="1"/>
</dbReference>
<dbReference type="GO" id="GO:0016020">
    <property type="term" value="C:membrane"/>
    <property type="evidence" value="ECO:0007669"/>
    <property type="project" value="GOC"/>
</dbReference>
<feature type="transmembrane region" description="Helical" evidence="3">
    <location>
        <begin position="44"/>
        <end position="71"/>
    </location>
</feature>
<keyword evidence="1 3" id="KW-0472">Membrane</keyword>
<dbReference type="GeneID" id="36292388"/>
<gene>
    <name evidence="4" type="ORF">VC83_09356</name>
</gene>
<keyword evidence="3" id="KW-1133">Transmembrane helix</keyword>
<feature type="region of interest" description="Disordered" evidence="2">
    <location>
        <begin position="587"/>
        <end position="646"/>
    </location>
</feature>
<evidence type="ECO:0000313" key="4">
    <source>
        <dbReference type="EMBL" id="OAF54298.1"/>
    </source>
</evidence>
<evidence type="ECO:0000256" key="1">
    <source>
        <dbReference type="ARBA" id="ARBA00023136"/>
    </source>
</evidence>
<keyword evidence="3" id="KW-0812">Transmembrane</keyword>
<dbReference type="Proteomes" id="UP000077154">
    <property type="component" value="Unassembled WGS sequence"/>
</dbReference>
<reference evidence="4" key="1">
    <citation type="submission" date="2016-03" db="EMBL/GenBank/DDBJ databases">
        <title>Updated assembly of Pseudogymnoascus destructans, the fungus causing white-nose syndrome of bats.</title>
        <authorList>
            <person name="Palmer J.M."/>
            <person name="Drees K.P."/>
            <person name="Foster J.T."/>
            <person name="Lindner D.L."/>
        </authorList>
    </citation>
    <scope>NUCLEOTIDE SEQUENCE [LARGE SCALE GENOMIC DNA]</scope>
    <source>
        <strain evidence="4">20631-21</strain>
    </source>
</reference>
<evidence type="ECO:0008006" key="5">
    <source>
        <dbReference type="Google" id="ProtNLM"/>
    </source>
</evidence>
<proteinExistence type="predicted"/>
<dbReference type="eggNOG" id="KOG3662">
    <property type="taxonomic scope" value="Eukaryota"/>
</dbReference>
<dbReference type="SUPFAM" id="SSF56300">
    <property type="entry name" value="Metallo-dependent phosphatases"/>
    <property type="match status" value="1"/>
</dbReference>
<organism evidence="4">
    <name type="scientific">Pseudogymnoascus destructans</name>
    <dbReference type="NCBI Taxonomy" id="655981"/>
    <lineage>
        <taxon>Eukaryota</taxon>
        <taxon>Fungi</taxon>
        <taxon>Dikarya</taxon>
        <taxon>Ascomycota</taxon>
        <taxon>Pezizomycotina</taxon>
        <taxon>Leotiomycetes</taxon>
        <taxon>Thelebolales</taxon>
        <taxon>Thelebolaceae</taxon>
        <taxon>Pseudogymnoascus</taxon>
    </lineage>
</organism>
<accession>A0A176ZWK4</accession>
<dbReference type="PANTHER" id="PTHR13315">
    <property type="entry name" value="METALLO PHOSPHOESTERASE RELATED"/>
    <property type="match status" value="1"/>
</dbReference>
<sequence length="646" mass="71841">MRPSRGWFELSGVACHQIRCSSLPPDTTDTTTHRRARRAPLFPMFLLFLLRNVLFFLLVPFSLVSTTYLYYYPLFHGCGFPTPGSSIFSNAFVRTVLSHTPLSPAVPATSPFRLLAVGDPQLEGSSSLDPTAASLTNFHAFFGTLNSTESLLQRTRTALHANIDFWLDDLPRLARYGIKRLDLWGNDLYLAHVYRTVRWWSRPTHVTVLGDLLGSQWIDDEEFEWRSDRFWSRVFPDHEKISDDLIHTTMPPIAVADGGQEPRSQPFHTIGEDAKTWSTRLMNVPGNHDIGYAGDLTLERASRFERAFGRLNYALEFRLPSDPESQQQAPTLRVVVLNNMNLDTPVYAPTLQTDTYNFINTLVGSSYPVEHSGVFTVLLTHIPLHKVHGVCSDGPLFDFHESGENGSFPHGIREQNHLSDAASRGVLESIFGKSSSPVQPGGGRGRKGIVLTGHDHEGCDVYHFINQTSPDPKWEAHRWPAAQAQGIPTDPSLPGLREVTVRSVMGDFSGNLGLMSLWLDDVGEWQSGFSNCRAVRAWVWWVVHVVDCIALAVAALWGAVEFYASSAGPNGSKRRVNRVARAGIRAASMRSRSADRSDMGNSSGSDTSTLSSGQKKSLRRKRSKQSMRGDLGAGRRQLSDVLEVPE</sequence>
<evidence type="ECO:0000256" key="2">
    <source>
        <dbReference type="SAM" id="MobiDB-lite"/>
    </source>
</evidence>
<dbReference type="InterPro" id="IPR033308">
    <property type="entry name" value="PGAP5/Cdc1/Ted1"/>
</dbReference>
<dbReference type="GO" id="GO:0006506">
    <property type="term" value="P:GPI anchor biosynthetic process"/>
    <property type="evidence" value="ECO:0007669"/>
    <property type="project" value="InterPro"/>
</dbReference>
<evidence type="ECO:0000256" key="3">
    <source>
        <dbReference type="SAM" id="Phobius"/>
    </source>
</evidence>
<dbReference type="RefSeq" id="XP_024319605.1">
    <property type="nucleotide sequence ID" value="XM_024472796.1"/>
</dbReference>